<dbReference type="RefSeq" id="WP_184302382.1">
    <property type="nucleotide sequence ID" value="NZ_JACHLP010000007.1"/>
</dbReference>
<dbReference type="Proteomes" id="UP000562027">
    <property type="component" value="Unassembled WGS sequence"/>
</dbReference>
<sequence length="153" mass="15982">MSAVHPNNFLAPEPHIVARLQAALAGLQPAVHVLTEAELADVKEQSQLVPAVHVIWNGFRVLEAGALGRKARLEHSWLCVVAVRNVAGARHGAAARQEAGELIARAGAALAGFKPPNAATPMQLAPGPRGSAGKGFMYVPLAFTVETIFSSGQ</sequence>
<dbReference type="Pfam" id="PF23840">
    <property type="entry name" value="Phage_tail_terminator"/>
    <property type="match status" value="1"/>
</dbReference>
<comment type="caution">
    <text evidence="1">The sequence shown here is derived from an EMBL/GenBank/DDBJ whole genome shotgun (WGS) entry which is preliminary data.</text>
</comment>
<evidence type="ECO:0008006" key="3">
    <source>
        <dbReference type="Google" id="ProtNLM"/>
    </source>
</evidence>
<name>A0A840LID4_9BURK</name>
<keyword evidence="2" id="KW-1185">Reference proteome</keyword>
<evidence type="ECO:0000313" key="1">
    <source>
        <dbReference type="EMBL" id="MBB4845027.1"/>
    </source>
</evidence>
<protein>
    <recommendedName>
        <fullName evidence="3">Gp37 protein</fullName>
    </recommendedName>
</protein>
<evidence type="ECO:0000313" key="2">
    <source>
        <dbReference type="Proteomes" id="UP000562027"/>
    </source>
</evidence>
<dbReference type="EMBL" id="JACHLP010000007">
    <property type="protein sequence ID" value="MBB4845027.1"/>
    <property type="molecule type" value="Genomic_DNA"/>
</dbReference>
<organism evidence="1 2">
    <name type="scientific">Roseateles oligotrophus</name>
    <dbReference type="NCBI Taxonomy" id="1769250"/>
    <lineage>
        <taxon>Bacteria</taxon>
        <taxon>Pseudomonadati</taxon>
        <taxon>Pseudomonadota</taxon>
        <taxon>Betaproteobacteria</taxon>
        <taxon>Burkholderiales</taxon>
        <taxon>Sphaerotilaceae</taxon>
        <taxon>Roseateles</taxon>
    </lineage>
</organism>
<proteinExistence type="predicted"/>
<gene>
    <name evidence="1" type="ORF">HNP55_003573</name>
</gene>
<dbReference type="AlphaFoldDB" id="A0A840LID4"/>
<reference evidence="1 2" key="1">
    <citation type="submission" date="2020-08" db="EMBL/GenBank/DDBJ databases">
        <title>Functional genomics of gut bacteria from endangered species of beetles.</title>
        <authorList>
            <person name="Carlos-Shanley C."/>
        </authorList>
    </citation>
    <scope>NUCLEOTIDE SEQUENCE [LARGE SCALE GENOMIC DNA]</scope>
    <source>
        <strain evidence="1 2">S00239</strain>
    </source>
</reference>
<dbReference type="InterPro" id="IPR056912">
    <property type="entry name" value="Phage_JBD30_tail_term-like"/>
</dbReference>
<accession>A0A840LID4</accession>